<dbReference type="EMBL" id="SGWQ01000018">
    <property type="protein sequence ID" value="RZS29784.1"/>
    <property type="molecule type" value="Genomic_DNA"/>
</dbReference>
<evidence type="ECO:0000313" key="1">
    <source>
        <dbReference type="EMBL" id="RZS29784.1"/>
    </source>
</evidence>
<dbReference type="Proteomes" id="UP000294257">
    <property type="component" value="Unassembled WGS sequence"/>
</dbReference>
<organism evidence="1 2">
    <name type="scientific">Herbihabitans rhizosphaerae</name>
    <dbReference type="NCBI Taxonomy" id="1872711"/>
    <lineage>
        <taxon>Bacteria</taxon>
        <taxon>Bacillati</taxon>
        <taxon>Actinomycetota</taxon>
        <taxon>Actinomycetes</taxon>
        <taxon>Pseudonocardiales</taxon>
        <taxon>Pseudonocardiaceae</taxon>
        <taxon>Herbihabitans</taxon>
    </lineage>
</organism>
<proteinExistence type="predicted"/>
<dbReference type="OrthoDB" id="9814791at2"/>
<evidence type="ECO:0000313" key="2">
    <source>
        <dbReference type="Proteomes" id="UP000294257"/>
    </source>
</evidence>
<accession>A0A4Q7KC61</accession>
<sequence>MSIETLTDGRHAFDFLPGRWHIRNRKLRDVLDPDCTEWVEFDAVSTAWQTLGGLGNVDTFVTDDYPGIGSYQGMSMRLFEPETGHWKIWWASTRLPGRLDPPVVGTLVDGRGDFLCDDELAGRPIKVRFRWTVRSNDSLLWVQAFSHDGGETWADNWIMESSRID</sequence>
<name>A0A4Q7KC61_9PSEU</name>
<dbReference type="AlphaFoldDB" id="A0A4Q7KC61"/>
<reference evidence="1 2" key="1">
    <citation type="submission" date="2019-02" db="EMBL/GenBank/DDBJ databases">
        <title>Genomic Encyclopedia of Type Strains, Phase IV (KMG-IV): sequencing the most valuable type-strain genomes for metagenomic binning, comparative biology and taxonomic classification.</title>
        <authorList>
            <person name="Goeker M."/>
        </authorList>
    </citation>
    <scope>NUCLEOTIDE SEQUENCE [LARGE SCALE GENOMIC DNA]</scope>
    <source>
        <strain evidence="1 2">DSM 101727</strain>
    </source>
</reference>
<protein>
    <recommendedName>
        <fullName evidence="3">DUF1579 domain-containing protein</fullName>
    </recommendedName>
</protein>
<comment type="caution">
    <text evidence="1">The sequence shown here is derived from an EMBL/GenBank/DDBJ whole genome shotgun (WGS) entry which is preliminary data.</text>
</comment>
<keyword evidence="2" id="KW-1185">Reference proteome</keyword>
<gene>
    <name evidence="1" type="ORF">EV193_11838</name>
</gene>
<evidence type="ECO:0008006" key="3">
    <source>
        <dbReference type="Google" id="ProtNLM"/>
    </source>
</evidence>
<dbReference type="RefSeq" id="WP_130348673.1">
    <property type="nucleotide sequence ID" value="NZ_SGWQ01000018.1"/>
</dbReference>